<comment type="caution">
    <text evidence="1">The sequence shown here is derived from an EMBL/GenBank/DDBJ whole genome shotgun (WGS) entry which is preliminary data.</text>
</comment>
<gene>
    <name evidence="1" type="ORF">FWK35_00032255</name>
</gene>
<accession>A0A6G0W0A3</accession>
<dbReference type="AlphaFoldDB" id="A0A6G0W0A3"/>
<dbReference type="OrthoDB" id="6783235at2759"/>
<dbReference type="Proteomes" id="UP000478052">
    <property type="component" value="Unassembled WGS sequence"/>
</dbReference>
<sequence>IASLTVRRGQLKASLTRFVTYVRSESRDIAQIEVRRSKIEENWNEFQEDFEELYFKIVTEANKLINATEKKDINEMVLSGENRGDADLIQPQAMIKLPALDIPIFSGRYEE</sequence>
<organism evidence="1 2">
    <name type="scientific">Aphis craccivora</name>
    <name type="common">Cowpea aphid</name>
    <dbReference type="NCBI Taxonomy" id="307492"/>
    <lineage>
        <taxon>Eukaryota</taxon>
        <taxon>Metazoa</taxon>
        <taxon>Ecdysozoa</taxon>
        <taxon>Arthropoda</taxon>
        <taxon>Hexapoda</taxon>
        <taxon>Insecta</taxon>
        <taxon>Pterygota</taxon>
        <taxon>Neoptera</taxon>
        <taxon>Paraneoptera</taxon>
        <taxon>Hemiptera</taxon>
        <taxon>Sternorrhyncha</taxon>
        <taxon>Aphidomorpha</taxon>
        <taxon>Aphidoidea</taxon>
        <taxon>Aphididae</taxon>
        <taxon>Aphidini</taxon>
        <taxon>Aphis</taxon>
        <taxon>Aphis</taxon>
    </lineage>
</organism>
<evidence type="ECO:0000313" key="2">
    <source>
        <dbReference type="Proteomes" id="UP000478052"/>
    </source>
</evidence>
<dbReference type="EMBL" id="VUJU01009943">
    <property type="protein sequence ID" value="KAF0716725.1"/>
    <property type="molecule type" value="Genomic_DNA"/>
</dbReference>
<name>A0A6G0W0A3_APHCR</name>
<feature type="non-terminal residue" evidence="1">
    <location>
        <position position="1"/>
    </location>
</feature>
<evidence type="ECO:0000313" key="1">
    <source>
        <dbReference type="EMBL" id="KAF0716725.1"/>
    </source>
</evidence>
<keyword evidence="2" id="KW-1185">Reference proteome</keyword>
<reference evidence="1 2" key="1">
    <citation type="submission" date="2019-08" db="EMBL/GenBank/DDBJ databases">
        <title>Whole genome of Aphis craccivora.</title>
        <authorList>
            <person name="Voronova N.V."/>
            <person name="Shulinski R.S."/>
            <person name="Bandarenka Y.V."/>
            <person name="Zhorov D.G."/>
            <person name="Warner D."/>
        </authorList>
    </citation>
    <scope>NUCLEOTIDE SEQUENCE [LARGE SCALE GENOMIC DNA]</scope>
    <source>
        <strain evidence="1">180601</strain>
        <tissue evidence="1">Whole Body</tissue>
    </source>
</reference>
<proteinExistence type="predicted"/>
<protein>
    <submittedName>
        <fullName evidence="1">Integrase catalytic domain-containing protein</fullName>
    </submittedName>
</protein>